<protein>
    <submittedName>
        <fullName evidence="3">Uncharacterized protein</fullName>
    </submittedName>
</protein>
<organism evidence="3 4">
    <name type="scientific">Hydnum rufescens UP504</name>
    <dbReference type="NCBI Taxonomy" id="1448309"/>
    <lineage>
        <taxon>Eukaryota</taxon>
        <taxon>Fungi</taxon>
        <taxon>Dikarya</taxon>
        <taxon>Basidiomycota</taxon>
        <taxon>Agaricomycotina</taxon>
        <taxon>Agaricomycetes</taxon>
        <taxon>Cantharellales</taxon>
        <taxon>Hydnaceae</taxon>
        <taxon>Hydnum</taxon>
    </lineage>
</organism>
<proteinExistence type="predicted"/>
<evidence type="ECO:0000256" key="2">
    <source>
        <dbReference type="ARBA" id="ARBA00022737"/>
    </source>
</evidence>
<dbReference type="SUPFAM" id="SSF50978">
    <property type="entry name" value="WD40 repeat-like"/>
    <property type="match status" value="1"/>
</dbReference>
<accession>A0A9P6B4R9</accession>
<dbReference type="Proteomes" id="UP000886523">
    <property type="component" value="Unassembled WGS sequence"/>
</dbReference>
<sequence>MGKNLGGHSSSVTGVTFSFDGGALMSCTDAEVLMWDLTTQPPQQLFFRSSMAAHRSIVGLTPLIWSLHDHWIQVEQGEDHWVRHVCYIPPHYSPSTRILVSSVQAQTRIAVGCRDGHVIILAVPDQV</sequence>
<dbReference type="Pfam" id="PF00400">
    <property type="entry name" value="WD40"/>
    <property type="match status" value="1"/>
</dbReference>
<gene>
    <name evidence="3" type="ORF">BS47DRAFT_1314031</name>
</gene>
<dbReference type="InterPro" id="IPR036322">
    <property type="entry name" value="WD40_repeat_dom_sf"/>
</dbReference>
<dbReference type="AlphaFoldDB" id="A0A9P6B4R9"/>
<keyword evidence="1" id="KW-0853">WD repeat</keyword>
<keyword evidence="4" id="KW-1185">Reference proteome</keyword>
<dbReference type="EMBL" id="MU128930">
    <property type="protein sequence ID" value="KAF9517698.1"/>
    <property type="molecule type" value="Genomic_DNA"/>
</dbReference>
<dbReference type="PROSITE" id="PS00678">
    <property type="entry name" value="WD_REPEATS_1"/>
    <property type="match status" value="1"/>
</dbReference>
<comment type="caution">
    <text evidence="3">The sequence shown here is derived from an EMBL/GenBank/DDBJ whole genome shotgun (WGS) entry which is preliminary data.</text>
</comment>
<evidence type="ECO:0000313" key="3">
    <source>
        <dbReference type="EMBL" id="KAF9517698.1"/>
    </source>
</evidence>
<name>A0A9P6B4R9_9AGAM</name>
<keyword evidence="2" id="KW-0677">Repeat</keyword>
<dbReference type="InterPro" id="IPR015943">
    <property type="entry name" value="WD40/YVTN_repeat-like_dom_sf"/>
</dbReference>
<evidence type="ECO:0000313" key="4">
    <source>
        <dbReference type="Proteomes" id="UP000886523"/>
    </source>
</evidence>
<reference evidence="3" key="1">
    <citation type="journal article" date="2020" name="Nat. Commun.">
        <title>Large-scale genome sequencing of mycorrhizal fungi provides insights into the early evolution of symbiotic traits.</title>
        <authorList>
            <person name="Miyauchi S."/>
            <person name="Kiss E."/>
            <person name="Kuo A."/>
            <person name="Drula E."/>
            <person name="Kohler A."/>
            <person name="Sanchez-Garcia M."/>
            <person name="Morin E."/>
            <person name="Andreopoulos B."/>
            <person name="Barry K.W."/>
            <person name="Bonito G."/>
            <person name="Buee M."/>
            <person name="Carver A."/>
            <person name="Chen C."/>
            <person name="Cichocki N."/>
            <person name="Clum A."/>
            <person name="Culley D."/>
            <person name="Crous P.W."/>
            <person name="Fauchery L."/>
            <person name="Girlanda M."/>
            <person name="Hayes R.D."/>
            <person name="Keri Z."/>
            <person name="LaButti K."/>
            <person name="Lipzen A."/>
            <person name="Lombard V."/>
            <person name="Magnuson J."/>
            <person name="Maillard F."/>
            <person name="Murat C."/>
            <person name="Nolan M."/>
            <person name="Ohm R.A."/>
            <person name="Pangilinan J."/>
            <person name="Pereira M.F."/>
            <person name="Perotto S."/>
            <person name="Peter M."/>
            <person name="Pfister S."/>
            <person name="Riley R."/>
            <person name="Sitrit Y."/>
            <person name="Stielow J.B."/>
            <person name="Szollosi G."/>
            <person name="Zifcakova L."/>
            <person name="Stursova M."/>
            <person name="Spatafora J.W."/>
            <person name="Tedersoo L."/>
            <person name="Vaario L.M."/>
            <person name="Yamada A."/>
            <person name="Yan M."/>
            <person name="Wang P."/>
            <person name="Xu J."/>
            <person name="Bruns T."/>
            <person name="Baldrian P."/>
            <person name="Vilgalys R."/>
            <person name="Dunand C."/>
            <person name="Henrissat B."/>
            <person name="Grigoriev I.V."/>
            <person name="Hibbett D."/>
            <person name="Nagy L.G."/>
            <person name="Martin F.M."/>
        </authorList>
    </citation>
    <scope>NUCLEOTIDE SEQUENCE</scope>
    <source>
        <strain evidence="3">UP504</strain>
    </source>
</reference>
<dbReference type="Gene3D" id="2.130.10.10">
    <property type="entry name" value="YVTN repeat-like/Quinoprotein amine dehydrogenase"/>
    <property type="match status" value="1"/>
</dbReference>
<dbReference type="InterPro" id="IPR019775">
    <property type="entry name" value="WD40_repeat_CS"/>
</dbReference>
<evidence type="ECO:0000256" key="1">
    <source>
        <dbReference type="ARBA" id="ARBA00022574"/>
    </source>
</evidence>
<dbReference type="InterPro" id="IPR001680">
    <property type="entry name" value="WD40_rpt"/>
</dbReference>